<organism evidence="1 2">
    <name type="scientific">Propionicimonas paludicola</name>
    <dbReference type="NCBI Taxonomy" id="185243"/>
    <lineage>
        <taxon>Bacteria</taxon>
        <taxon>Bacillati</taxon>
        <taxon>Actinomycetota</taxon>
        <taxon>Actinomycetes</taxon>
        <taxon>Propionibacteriales</taxon>
        <taxon>Nocardioidaceae</taxon>
        <taxon>Propionicimonas</taxon>
    </lineage>
</organism>
<dbReference type="OrthoDB" id="4324184at2"/>
<dbReference type="EMBL" id="PDJC01000001">
    <property type="protein sequence ID" value="PFG16611.1"/>
    <property type="molecule type" value="Genomic_DNA"/>
</dbReference>
<proteinExistence type="predicted"/>
<protein>
    <submittedName>
        <fullName evidence="1">Uncharacterized protein</fullName>
    </submittedName>
</protein>
<keyword evidence="2" id="KW-1185">Reference proteome</keyword>
<accession>A0A2A9CQZ4</accession>
<evidence type="ECO:0000313" key="1">
    <source>
        <dbReference type="EMBL" id="PFG16611.1"/>
    </source>
</evidence>
<sequence>MSETKTRRVIEAKCPIRPGDVCNLCQLDVTGPQDCPLVYLVRSDPDLQEEWIAQRRQAR</sequence>
<reference evidence="1 2" key="1">
    <citation type="submission" date="2017-10" db="EMBL/GenBank/DDBJ databases">
        <title>Sequencing the genomes of 1000 actinobacteria strains.</title>
        <authorList>
            <person name="Klenk H.-P."/>
        </authorList>
    </citation>
    <scope>NUCLEOTIDE SEQUENCE [LARGE SCALE GENOMIC DNA]</scope>
    <source>
        <strain evidence="1 2">DSM 15597</strain>
    </source>
</reference>
<comment type="caution">
    <text evidence="1">The sequence shown here is derived from an EMBL/GenBank/DDBJ whole genome shotgun (WGS) entry which is preliminary data.</text>
</comment>
<dbReference type="Pfam" id="PF20555">
    <property type="entry name" value="DUF6767"/>
    <property type="match status" value="1"/>
</dbReference>
<dbReference type="AlphaFoldDB" id="A0A2A9CQZ4"/>
<name>A0A2A9CQZ4_9ACTN</name>
<evidence type="ECO:0000313" key="2">
    <source>
        <dbReference type="Proteomes" id="UP000226079"/>
    </source>
</evidence>
<dbReference type="InterPro" id="IPR046658">
    <property type="entry name" value="DUF6767"/>
</dbReference>
<dbReference type="RefSeq" id="WP_098460130.1">
    <property type="nucleotide sequence ID" value="NZ_PDJC01000001.1"/>
</dbReference>
<gene>
    <name evidence="1" type="ORF">ATK74_1158</name>
</gene>
<dbReference type="Proteomes" id="UP000226079">
    <property type="component" value="Unassembled WGS sequence"/>
</dbReference>